<evidence type="ECO:0000313" key="6">
    <source>
        <dbReference type="Proteomes" id="UP000078504"/>
    </source>
</evidence>
<dbReference type="Pfam" id="PF12833">
    <property type="entry name" value="HTH_18"/>
    <property type="match status" value="1"/>
</dbReference>
<evidence type="ECO:0000259" key="4">
    <source>
        <dbReference type="PROSITE" id="PS01124"/>
    </source>
</evidence>
<name>A0A1B7I086_9ENTR</name>
<gene>
    <name evidence="5" type="ORF">M977_02173</name>
</gene>
<dbReference type="PANTHER" id="PTHR46796:SF7">
    <property type="entry name" value="ARAC FAMILY TRANSCRIPTIONAL REGULATOR"/>
    <property type="match status" value="1"/>
</dbReference>
<dbReference type="InterPro" id="IPR009057">
    <property type="entry name" value="Homeodomain-like_sf"/>
</dbReference>
<organism evidence="5 6">
    <name type="scientific">Buttiauxella gaviniae ATCC 51604</name>
    <dbReference type="NCBI Taxonomy" id="1354253"/>
    <lineage>
        <taxon>Bacteria</taxon>
        <taxon>Pseudomonadati</taxon>
        <taxon>Pseudomonadota</taxon>
        <taxon>Gammaproteobacteria</taxon>
        <taxon>Enterobacterales</taxon>
        <taxon>Enterobacteriaceae</taxon>
        <taxon>Buttiauxella</taxon>
    </lineage>
</organism>
<reference evidence="5 6" key="1">
    <citation type="submission" date="2016-04" db="EMBL/GenBank/DDBJ databases">
        <title>ATOL: Assembling a taxonomically balanced genome-scale reconstruction of the evolutionary history of the Enterobacteriaceae.</title>
        <authorList>
            <person name="Plunkett G.III."/>
            <person name="Neeno-Eckwall E.C."/>
            <person name="Glasner J.D."/>
            <person name="Perna N.T."/>
        </authorList>
    </citation>
    <scope>NUCLEOTIDE SEQUENCE [LARGE SCALE GENOMIC DNA]</scope>
    <source>
        <strain evidence="5 6">ATCC 51604</strain>
    </source>
</reference>
<keyword evidence="3" id="KW-0804">Transcription</keyword>
<keyword evidence="1" id="KW-0805">Transcription regulation</keyword>
<proteinExistence type="predicted"/>
<dbReference type="Proteomes" id="UP000078504">
    <property type="component" value="Unassembled WGS sequence"/>
</dbReference>
<dbReference type="Pfam" id="PF12852">
    <property type="entry name" value="Cupin_6"/>
    <property type="match status" value="1"/>
</dbReference>
<comment type="caution">
    <text evidence="5">The sequence shown here is derived from an EMBL/GenBank/DDBJ whole genome shotgun (WGS) entry which is preliminary data.</text>
</comment>
<dbReference type="PANTHER" id="PTHR46796">
    <property type="entry name" value="HTH-TYPE TRANSCRIPTIONAL ACTIVATOR RHAS-RELATED"/>
    <property type="match status" value="1"/>
</dbReference>
<evidence type="ECO:0000256" key="1">
    <source>
        <dbReference type="ARBA" id="ARBA00023015"/>
    </source>
</evidence>
<feature type="domain" description="HTH araC/xylS-type" evidence="4">
    <location>
        <begin position="218"/>
        <end position="316"/>
    </location>
</feature>
<dbReference type="GO" id="GO:0043565">
    <property type="term" value="F:sequence-specific DNA binding"/>
    <property type="evidence" value="ECO:0007669"/>
    <property type="project" value="InterPro"/>
</dbReference>
<evidence type="ECO:0000256" key="3">
    <source>
        <dbReference type="ARBA" id="ARBA00023163"/>
    </source>
</evidence>
<dbReference type="AlphaFoldDB" id="A0A1B7I086"/>
<dbReference type="SUPFAM" id="SSF46689">
    <property type="entry name" value="Homeodomain-like"/>
    <property type="match status" value="2"/>
</dbReference>
<dbReference type="InterPro" id="IPR018060">
    <property type="entry name" value="HTH_AraC"/>
</dbReference>
<evidence type="ECO:0000313" key="5">
    <source>
        <dbReference type="EMBL" id="OAT21391.1"/>
    </source>
</evidence>
<dbReference type="PATRIC" id="fig|1354253.4.peg.2220"/>
<dbReference type="SMART" id="SM00342">
    <property type="entry name" value="HTH_ARAC"/>
    <property type="match status" value="1"/>
</dbReference>
<dbReference type="InterPro" id="IPR020449">
    <property type="entry name" value="Tscrpt_reg_AraC-type_HTH"/>
</dbReference>
<dbReference type="InterPro" id="IPR050204">
    <property type="entry name" value="AraC_XylS_family_regulators"/>
</dbReference>
<dbReference type="Gene3D" id="1.10.10.60">
    <property type="entry name" value="Homeodomain-like"/>
    <property type="match status" value="2"/>
</dbReference>
<dbReference type="GO" id="GO:0003700">
    <property type="term" value="F:DNA-binding transcription factor activity"/>
    <property type="evidence" value="ECO:0007669"/>
    <property type="project" value="InterPro"/>
</dbReference>
<sequence length="324" mass="35821">MNALKFTKHAQEFRMHSDPFSDFLRLADAKPVVAGGFSAGGDWAIRFPKPEYLKFFALVKGRCVLMFEGERTPVYVEEGDVFLLSSTPSFVLASDCITEPVDAKALFSGSHNKTAVIGDGKDCIQLGGHVKLDPDSGKLLAQVLPTLIHVRASSQQAGVLSWLLEQLVREVSQPLPGFSVVSMQLTQLMFVQILREYLQTTTDLPCNWLKAVSDKRLQPALALMHNDPAQNWQLSELAKAAAMSRTSFAVYFKSIAGVAPLTYLTQWRMYLAGQSLRQSELSVSTLALQYGYASESAFSTAFKRINGVSPRNYRNLKMAELADN</sequence>
<dbReference type="PROSITE" id="PS01124">
    <property type="entry name" value="HTH_ARAC_FAMILY_2"/>
    <property type="match status" value="1"/>
</dbReference>
<dbReference type="PRINTS" id="PR00032">
    <property type="entry name" value="HTHARAC"/>
</dbReference>
<keyword evidence="2" id="KW-0238">DNA-binding</keyword>
<evidence type="ECO:0000256" key="2">
    <source>
        <dbReference type="ARBA" id="ARBA00023125"/>
    </source>
</evidence>
<accession>A0A1B7I086</accession>
<dbReference type="InterPro" id="IPR032783">
    <property type="entry name" value="AraC_lig"/>
</dbReference>
<protein>
    <submittedName>
        <fullName evidence="5">AraC family transcriptional regulator</fullName>
    </submittedName>
</protein>
<dbReference type="EMBL" id="LXEP01000020">
    <property type="protein sequence ID" value="OAT21391.1"/>
    <property type="molecule type" value="Genomic_DNA"/>
</dbReference>